<feature type="domain" description="BTB" evidence="2">
    <location>
        <begin position="16"/>
        <end position="86"/>
    </location>
</feature>
<dbReference type="InterPro" id="IPR015943">
    <property type="entry name" value="WD40/YVTN_repeat-like_dom_sf"/>
</dbReference>
<dbReference type="Proteomes" id="UP000280369">
    <property type="component" value="Segment"/>
</dbReference>
<accession>A0A2L2DKW0</accession>
<organism evidence="3">
    <name type="scientific">Acanthamoeba polyphaga mimivirus</name>
    <name type="common">APMV</name>
    <dbReference type="NCBI Taxonomy" id="212035"/>
    <lineage>
        <taxon>Viruses</taxon>
        <taxon>Varidnaviria</taxon>
        <taxon>Bamfordvirae</taxon>
        <taxon>Nucleocytoviricota</taxon>
        <taxon>Megaviricetes</taxon>
        <taxon>Imitervirales</taxon>
        <taxon>Mimiviridae</taxon>
        <taxon>Megamimivirinae</taxon>
        <taxon>Mimivirus</taxon>
        <taxon>Mimivirus bradfordmassiliense</taxon>
    </lineage>
</organism>
<dbReference type="InterPro" id="IPR011333">
    <property type="entry name" value="SKP1/BTB/POZ_sf"/>
</dbReference>
<dbReference type="Gene3D" id="2.130.10.10">
    <property type="entry name" value="YVTN repeat-like/Quinoprotein amine dehydrogenase"/>
    <property type="match status" value="1"/>
</dbReference>
<evidence type="ECO:0000313" key="3">
    <source>
        <dbReference type="EMBL" id="AVG46777.1"/>
    </source>
</evidence>
<dbReference type="EMBL" id="MG602507">
    <property type="protein sequence ID" value="AVG46777.1"/>
    <property type="molecule type" value="Genomic_DNA"/>
</dbReference>
<dbReference type="InterPro" id="IPR036322">
    <property type="entry name" value="WD40_repeat_dom_sf"/>
</dbReference>
<dbReference type="SUPFAM" id="SSF50978">
    <property type="entry name" value="WD40 repeat-like"/>
    <property type="match status" value="1"/>
</dbReference>
<proteinExistence type="inferred from homology"/>
<sequence length="538" mass="63296">MNSLSLSTIFNSDILSDCTLDLVDENSTTTLNVHKIILYLGCPYFRSMFGEFKESNQSNITLEVPNVQATCDIIQSFYGTKIINNNNNWEYELNLFMCKRFFCIDTIFPHQIKIPSDEFEEFLTMIEKIGFDKDIKKFIIKNIPGIYDFDKLLDLINKLDCDYNKCVRLMAKYISEPYDFNKLLNLINKLECDYDKRVRLVGKYIPKTYDFNNLSMGLIQDLWKIVDTYYIVLFIDNSINIINPKGIVHRTIKNIENMRNAYYSGDKHWIAFCAKNKILVYDIELDDFIFEKKINWRYILNINIIENRLMIHKSKYVSKLKFYDINNGNLINSLVFKNKYITNIFIDDKENKLIVMFNDKEDNIIYVYNLNTLEFLEKIVWVRVNSSRFSIYRKSMIALYTNIELTNNLFLLDFRKKGSCSSSDYFGSKQKIYNGTSNIVGICWRNYGFIIYCCEDGTINIFNIFKNKLKRTINIGKTINTMTKISNNRIMIKSGSELIEIDLDSGCELNIINIDPNVQSIMKISSGYERLYEFLPEP</sequence>
<dbReference type="SUPFAM" id="SSF54695">
    <property type="entry name" value="POZ domain"/>
    <property type="match status" value="1"/>
</dbReference>
<evidence type="ECO:0000259" key="2">
    <source>
        <dbReference type="PROSITE" id="PS50097"/>
    </source>
</evidence>
<dbReference type="Gene3D" id="3.30.710.10">
    <property type="entry name" value="Potassium Channel Kv1.1, Chain A"/>
    <property type="match status" value="1"/>
</dbReference>
<dbReference type="CDD" id="cd18186">
    <property type="entry name" value="BTB_POZ_ZBTB_KLHL-like"/>
    <property type="match status" value="1"/>
</dbReference>
<dbReference type="Pfam" id="PF00651">
    <property type="entry name" value="BTB"/>
    <property type="match status" value="1"/>
</dbReference>
<reference evidence="3" key="1">
    <citation type="journal article" date="2017" name="Front. Microbiol.">
        <title>Genome Characterization of the First Mimiviruses of Lineage C Isolated in Brazil.</title>
        <authorList>
            <person name="Assis F.L."/>
            <person name="Franco-Luiz A.P.M."/>
            <person name="Dos Santos R.N."/>
            <person name="Campos F.S."/>
            <person name="Dornas F.P."/>
            <person name="Borato P.V.M."/>
            <person name="Franco A.C."/>
            <person name="Abrahao J.S."/>
            <person name="Colson P."/>
            <person name="Scola B."/>
        </authorList>
    </citation>
    <scope>NUCLEOTIDE SEQUENCE [LARGE SCALE GENOMIC DNA]</scope>
</reference>
<protein>
    <submittedName>
        <fullName evidence="3">BTB POZ domain-containing</fullName>
    </submittedName>
</protein>
<name>A0A2L2DKW0_MIMIV</name>
<organismHost>
    <name type="scientific">Acanthamoeba polyphaga</name>
    <name type="common">Amoeba</name>
    <dbReference type="NCBI Taxonomy" id="5757"/>
</organismHost>
<dbReference type="InterPro" id="IPR000210">
    <property type="entry name" value="BTB/POZ_dom"/>
</dbReference>
<evidence type="ECO:0000256" key="1">
    <source>
        <dbReference type="ARBA" id="ARBA00006497"/>
    </source>
</evidence>
<comment type="similarity">
    <text evidence="1">Belongs to the mimivirus BTB/WD family.</text>
</comment>
<dbReference type="PROSITE" id="PS50097">
    <property type="entry name" value="BTB"/>
    <property type="match status" value="1"/>
</dbReference>